<reference evidence="2" key="1">
    <citation type="submission" date="2017-07" db="EMBL/GenBank/DDBJ databases">
        <authorList>
            <person name="Mikheyev A."/>
            <person name="Grau M."/>
        </authorList>
    </citation>
    <scope>NUCLEOTIDE SEQUENCE</scope>
    <source>
        <tissue evidence="2">Venom_gland</tissue>
    </source>
</reference>
<dbReference type="AlphaFoldDB" id="A0A2D4LW90"/>
<evidence type="ECO:0000256" key="1">
    <source>
        <dbReference type="SAM" id="MobiDB-lite"/>
    </source>
</evidence>
<feature type="compositionally biased region" description="Polar residues" evidence="1">
    <location>
        <begin position="145"/>
        <end position="155"/>
    </location>
</feature>
<name>A0A2D4LW90_9SAUR</name>
<feature type="region of interest" description="Disordered" evidence="1">
    <location>
        <begin position="126"/>
        <end position="205"/>
    </location>
</feature>
<sequence>MGADNIRIALQFVTKFCFYCIKEESLVLHGLSPPSIEESLTTSPLHFVRGTPLKIQNIMKGMVLPEGYSLQQPPRFEAGECQQQSAMGQNKTCKTVKLLPALPSKGCHHESSSMLKLERRLLPFEAPGETEERSGSEAPSGDSAVPSSMRTSSRAPSDPNARPRPSSSAEKGRSRDSAKGGMGSPPTDCARRPWAEVKGSPCIWT</sequence>
<reference evidence="2" key="2">
    <citation type="submission" date="2017-11" db="EMBL/GenBank/DDBJ databases">
        <title>Coralsnake Venomics: Analyses of Venom Gland Transcriptomes and Proteomes of Six Brazilian Taxa.</title>
        <authorList>
            <person name="Aird S.D."/>
            <person name="Jorge da Silva N."/>
            <person name="Qiu L."/>
            <person name="Villar-Briones A."/>
            <person name="Aparecida-Saddi V."/>
            <person name="Campos-Telles M.P."/>
            <person name="Grau M."/>
            <person name="Mikheyev A.S."/>
        </authorList>
    </citation>
    <scope>NUCLEOTIDE SEQUENCE</scope>
    <source>
        <tissue evidence="2">Venom_gland</tissue>
    </source>
</reference>
<accession>A0A2D4LW90</accession>
<dbReference type="EMBL" id="IACM01051605">
    <property type="protein sequence ID" value="LAB25016.1"/>
    <property type="molecule type" value="Transcribed_RNA"/>
</dbReference>
<organism evidence="2">
    <name type="scientific">Micrurus spixii</name>
    <name type="common">Amazon coral snake</name>
    <dbReference type="NCBI Taxonomy" id="129469"/>
    <lineage>
        <taxon>Eukaryota</taxon>
        <taxon>Metazoa</taxon>
        <taxon>Chordata</taxon>
        <taxon>Craniata</taxon>
        <taxon>Vertebrata</taxon>
        <taxon>Euteleostomi</taxon>
        <taxon>Lepidosauria</taxon>
        <taxon>Squamata</taxon>
        <taxon>Bifurcata</taxon>
        <taxon>Unidentata</taxon>
        <taxon>Episquamata</taxon>
        <taxon>Toxicofera</taxon>
        <taxon>Serpentes</taxon>
        <taxon>Colubroidea</taxon>
        <taxon>Elapidae</taxon>
        <taxon>Elapinae</taxon>
        <taxon>Micrurus</taxon>
    </lineage>
</organism>
<protein>
    <submittedName>
        <fullName evidence="2">Uncharacterized protein</fullName>
    </submittedName>
</protein>
<proteinExistence type="predicted"/>
<evidence type="ECO:0000313" key="2">
    <source>
        <dbReference type="EMBL" id="LAB25016.1"/>
    </source>
</evidence>